<organism evidence="1 2">
    <name type="scientific">Microthyrium microscopicum</name>
    <dbReference type="NCBI Taxonomy" id="703497"/>
    <lineage>
        <taxon>Eukaryota</taxon>
        <taxon>Fungi</taxon>
        <taxon>Dikarya</taxon>
        <taxon>Ascomycota</taxon>
        <taxon>Pezizomycotina</taxon>
        <taxon>Dothideomycetes</taxon>
        <taxon>Dothideomycetes incertae sedis</taxon>
        <taxon>Microthyriales</taxon>
        <taxon>Microthyriaceae</taxon>
        <taxon>Microthyrium</taxon>
    </lineage>
</organism>
<name>A0A6A6U766_9PEZI</name>
<evidence type="ECO:0000313" key="1">
    <source>
        <dbReference type="EMBL" id="KAF2668115.1"/>
    </source>
</evidence>
<dbReference type="AlphaFoldDB" id="A0A6A6U766"/>
<sequence length="710" mass="80774">MKLRGVEETEQEKKICVDECNAGRKDRNIDSNTHGVNQIIAISQQTLNEILGARFNSQAKAGRDARLREFIHSDEEGEINAQLGAPYIQLVPSPSSSSEKADDKRVATVLFYVNFINGTFQWFKTPGTGKQTQALKNWSIAFRVPLGTTELSAVPEALASKLVNMKNNFSASQIFLNISAAAVINMELESSSMPGLPSDPEQIKTVRKEFERYMHRYLSFLKAGTFSVLGYTIRLEDKHAPKATVIPKSSRILVQTYKSQTEVFTKTYQDRRGTDMLLFLQQTAETGNELQSYDPTKAPNWVLPDPNYMCALSLQRHLFLESYLFEKLSDLNIACITFANDMFHQSYHPDSPVRNHHDWNIDPKGKPTTAPFKFSNSPEGPFAEYKPQGMDLGRDGLHWMNVMGTTKFDINWKLHLSLSTVTHGKLGVTLEQINPHKIHAYRDFFKREEPGPSILISIEAGPGQVKPHNELPDGPARDLVMAHEKRLWEQFTKGFQEEQIRKMKETDLNSQSPYVFPGGGDFFMKNPVFNALGDLIMDLNYEAPAIPIEYDFRLSVDTNTYKQITKPWVKMESNNDGTQLVLVPSKEQASRFILDNGDLVVVEEKKDEKNEAKFVFVKLSLLLPGTSDTKKKLIFMATAAWQDITTKRKKELGRKLDFATTGSLFEFKEHDHNDWHPTFVLSDETEPKIQLYTGKREDAMDKFFLLNPIY</sequence>
<keyword evidence="2" id="KW-1185">Reference proteome</keyword>
<dbReference type="OrthoDB" id="5429442at2759"/>
<dbReference type="EMBL" id="MU004237">
    <property type="protein sequence ID" value="KAF2668115.1"/>
    <property type="molecule type" value="Genomic_DNA"/>
</dbReference>
<evidence type="ECO:0000313" key="2">
    <source>
        <dbReference type="Proteomes" id="UP000799302"/>
    </source>
</evidence>
<dbReference type="Proteomes" id="UP000799302">
    <property type="component" value="Unassembled WGS sequence"/>
</dbReference>
<reference evidence="1" key="1">
    <citation type="journal article" date="2020" name="Stud. Mycol.">
        <title>101 Dothideomycetes genomes: a test case for predicting lifestyles and emergence of pathogens.</title>
        <authorList>
            <person name="Haridas S."/>
            <person name="Albert R."/>
            <person name="Binder M."/>
            <person name="Bloem J."/>
            <person name="Labutti K."/>
            <person name="Salamov A."/>
            <person name="Andreopoulos B."/>
            <person name="Baker S."/>
            <person name="Barry K."/>
            <person name="Bills G."/>
            <person name="Bluhm B."/>
            <person name="Cannon C."/>
            <person name="Castanera R."/>
            <person name="Culley D."/>
            <person name="Daum C."/>
            <person name="Ezra D."/>
            <person name="Gonzalez J."/>
            <person name="Henrissat B."/>
            <person name="Kuo A."/>
            <person name="Liang C."/>
            <person name="Lipzen A."/>
            <person name="Lutzoni F."/>
            <person name="Magnuson J."/>
            <person name="Mondo S."/>
            <person name="Nolan M."/>
            <person name="Ohm R."/>
            <person name="Pangilinan J."/>
            <person name="Park H.-J."/>
            <person name="Ramirez L."/>
            <person name="Alfaro M."/>
            <person name="Sun H."/>
            <person name="Tritt A."/>
            <person name="Yoshinaga Y."/>
            <person name="Zwiers L.-H."/>
            <person name="Turgeon B."/>
            <person name="Goodwin S."/>
            <person name="Spatafora J."/>
            <person name="Crous P."/>
            <person name="Grigoriev I."/>
        </authorList>
    </citation>
    <scope>NUCLEOTIDE SEQUENCE</scope>
    <source>
        <strain evidence="1">CBS 115976</strain>
    </source>
</reference>
<protein>
    <submittedName>
        <fullName evidence="1">Uncharacterized protein</fullName>
    </submittedName>
</protein>
<accession>A0A6A6U766</accession>
<proteinExistence type="predicted"/>
<gene>
    <name evidence="1" type="ORF">BT63DRAFT_415616</name>
</gene>